<dbReference type="PANTHER" id="PTHR44936:SF10">
    <property type="entry name" value="SENSOR PROTEIN RSTB"/>
    <property type="match status" value="1"/>
</dbReference>
<dbReference type="InterPro" id="IPR050980">
    <property type="entry name" value="2C_sensor_his_kinase"/>
</dbReference>
<comment type="subcellular location">
    <subcellularLocation>
        <location evidence="2">Cell membrane</location>
        <topology evidence="2">Multi-pass membrane protein</topology>
    </subcellularLocation>
</comment>
<evidence type="ECO:0000256" key="10">
    <source>
        <dbReference type="SAM" id="Phobius"/>
    </source>
</evidence>
<feature type="transmembrane region" description="Helical" evidence="10">
    <location>
        <begin position="790"/>
        <end position="811"/>
    </location>
</feature>
<keyword evidence="9" id="KW-0067">ATP-binding</keyword>
<keyword evidence="5" id="KW-0597">Phosphoprotein</keyword>
<evidence type="ECO:0000256" key="1">
    <source>
        <dbReference type="ARBA" id="ARBA00000085"/>
    </source>
</evidence>
<dbReference type="SMART" id="SM00387">
    <property type="entry name" value="HATPase_c"/>
    <property type="match status" value="1"/>
</dbReference>
<evidence type="ECO:0000313" key="13">
    <source>
        <dbReference type="EMBL" id="GAA3999176.1"/>
    </source>
</evidence>
<name>A0ABP7RLE8_9BACT</name>
<keyword evidence="7" id="KW-0547">Nucleotide-binding</keyword>
<dbReference type="Gene3D" id="6.10.340.10">
    <property type="match status" value="1"/>
</dbReference>
<dbReference type="PANTHER" id="PTHR44936">
    <property type="entry name" value="SENSOR PROTEIN CREC"/>
    <property type="match status" value="1"/>
</dbReference>
<dbReference type="SUPFAM" id="SSF55874">
    <property type="entry name" value="ATPase domain of HSP90 chaperone/DNA topoisomerase II/histidine kinase"/>
    <property type="match status" value="1"/>
</dbReference>
<dbReference type="InterPro" id="IPR003660">
    <property type="entry name" value="HAMP_dom"/>
</dbReference>
<feature type="domain" description="HAMP" evidence="12">
    <location>
        <begin position="983"/>
        <end position="1035"/>
    </location>
</feature>
<feature type="transmembrane region" description="Helical" evidence="10">
    <location>
        <begin position="263"/>
        <end position="284"/>
    </location>
</feature>
<dbReference type="PROSITE" id="PS50885">
    <property type="entry name" value="HAMP"/>
    <property type="match status" value="1"/>
</dbReference>
<evidence type="ECO:0000256" key="2">
    <source>
        <dbReference type="ARBA" id="ARBA00004651"/>
    </source>
</evidence>
<gene>
    <name evidence="13" type="ORF">GCM10022408_07640</name>
</gene>
<evidence type="ECO:0000259" key="11">
    <source>
        <dbReference type="PROSITE" id="PS50109"/>
    </source>
</evidence>
<feature type="transmembrane region" description="Helical" evidence="10">
    <location>
        <begin position="452"/>
        <end position="469"/>
    </location>
</feature>
<evidence type="ECO:0000256" key="5">
    <source>
        <dbReference type="ARBA" id="ARBA00022553"/>
    </source>
</evidence>
<feature type="domain" description="Histidine kinase" evidence="11">
    <location>
        <begin position="1052"/>
        <end position="1269"/>
    </location>
</feature>
<dbReference type="Pfam" id="PF00512">
    <property type="entry name" value="HisKA"/>
    <property type="match status" value="1"/>
</dbReference>
<dbReference type="CDD" id="cd00082">
    <property type="entry name" value="HisKA"/>
    <property type="match status" value="1"/>
</dbReference>
<evidence type="ECO:0000313" key="14">
    <source>
        <dbReference type="Proteomes" id="UP001500567"/>
    </source>
</evidence>
<comment type="caution">
    <text evidence="13">The sequence shown here is derived from an EMBL/GenBank/DDBJ whole genome shotgun (WGS) entry which is preliminary data.</text>
</comment>
<feature type="transmembrane region" description="Helical" evidence="10">
    <location>
        <begin position="34"/>
        <end position="52"/>
    </location>
</feature>
<keyword evidence="4" id="KW-1003">Cell membrane</keyword>
<feature type="transmembrane region" description="Helical" evidence="10">
    <location>
        <begin position="481"/>
        <end position="501"/>
    </location>
</feature>
<dbReference type="Gene3D" id="1.10.287.130">
    <property type="match status" value="1"/>
</dbReference>
<keyword evidence="8 13" id="KW-0418">Kinase</keyword>
<dbReference type="InterPro" id="IPR036890">
    <property type="entry name" value="HATPase_C_sf"/>
</dbReference>
<dbReference type="InterPro" id="IPR003661">
    <property type="entry name" value="HisK_dim/P_dom"/>
</dbReference>
<reference evidence="14" key="1">
    <citation type="journal article" date="2019" name="Int. J. Syst. Evol. Microbiol.">
        <title>The Global Catalogue of Microorganisms (GCM) 10K type strain sequencing project: providing services to taxonomists for standard genome sequencing and annotation.</title>
        <authorList>
            <consortium name="The Broad Institute Genomics Platform"/>
            <consortium name="The Broad Institute Genome Sequencing Center for Infectious Disease"/>
            <person name="Wu L."/>
            <person name="Ma J."/>
        </authorList>
    </citation>
    <scope>NUCLEOTIDE SEQUENCE [LARGE SCALE GENOMIC DNA]</scope>
    <source>
        <strain evidence="14">JCM 17224</strain>
    </source>
</reference>
<comment type="catalytic activity">
    <reaction evidence="1">
        <text>ATP + protein L-histidine = ADP + protein N-phospho-L-histidine.</text>
        <dbReference type="EC" id="2.7.13.3"/>
    </reaction>
</comment>
<dbReference type="SUPFAM" id="SSF47384">
    <property type="entry name" value="Homodimeric domain of signal transducing histidine kinase"/>
    <property type="match status" value="1"/>
</dbReference>
<keyword evidence="10" id="KW-0812">Transmembrane</keyword>
<evidence type="ECO:0000256" key="4">
    <source>
        <dbReference type="ARBA" id="ARBA00022475"/>
    </source>
</evidence>
<dbReference type="InterPro" id="IPR005467">
    <property type="entry name" value="His_kinase_dom"/>
</dbReference>
<dbReference type="GO" id="GO:0016301">
    <property type="term" value="F:kinase activity"/>
    <property type="evidence" value="ECO:0007669"/>
    <property type="project" value="UniProtKB-KW"/>
</dbReference>
<feature type="transmembrane region" description="Helical" evidence="10">
    <location>
        <begin position="349"/>
        <end position="370"/>
    </location>
</feature>
<keyword evidence="14" id="KW-1185">Reference proteome</keyword>
<dbReference type="PRINTS" id="PR00344">
    <property type="entry name" value="BCTRLSENSOR"/>
</dbReference>
<dbReference type="EMBL" id="BAABDJ010000006">
    <property type="protein sequence ID" value="GAA3999176.1"/>
    <property type="molecule type" value="Genomic_DNA"/>
</dbReference>
<keyword evidence="10" id="KW-1133">Transmembrane helix</keyword>
<organism evidence="13 14">
    <name type="scientific">Hymenobacter fastidiosus</name>
    <dbReference type="NCBI Taxonomy" id="486264"/>
    <lineage>
        <taxon>Bacteria</taxon>
        <taxon>Pseudomonadati</taxon>
        <taxon>Bacteroidota</taxon>
        <taxon>Cytophagia</taxon>
        <taxon>Cytophagales</taxon>
        <taxon>Hymenobacteraceae</taxon>
        <taxon>Hymenobacter</taxon>
    </lineage>
</organism>
<evidence type="ECO:0000256" key="3">
    <source>
        <dbReference type="ARBA" id="ARBA00012438"/>
    </source>
</evidence>
<dbReference type="Pfam" id="PF02518">
    <property type="entry name" value="HATPase_c"/>
    <property type="match status" value="1"/>
</dbReference>
<evidence type="ECO:0000256" key="6">
    <source>
        <dbReference type="ARBA" id="ARBA00022679"/>
    </source>
</evidence>
<evidence type="ECO:0000256" key="8">
    <source>
        <dbReference type="ARBA" id="ARBA00022777"/>
    </source>
</evidence>
<feature type="transmembrane region" description="Helical" evidence="10">
    <location>
        <begin position="311"/>
        <end position="329"/>
    </location>
</feature>
<dbReference type="Proteomes" id="UP001500567">
    <property type="component" value="Unassembled WGS sequence"/>
</dbReference>
<dbReference type="EC" id="2.7.13.3" evidence="3"/>
<evidence type="ECO:0000256" key="9">
    <source>
        <dbReference type="ARBA" id="ARBA00022840"/>
    </source>
</evidence>
<feature type="transmembrane region" description="Helical" evidence="10">
    <location>
        <begin position="390"/>
        <end position="413"/>
    </location>
</feature>
<evidence type="ECO:0000259" key="12">
    <source>
        <dbReference type="PROSITE" id="PS50885"/>
    </source>
</evidence>
<feature type="transmembrane region" description="Helical" evidence="10">
    <location>
        <begin position="747"/>
        <end position="769"/>
    </location>
</feature>
<keyword evidence="6" id="KW-0808">Transferase</keyword>
<dbReference type="InterPro" id="IPR004358">
    <property type="entry name" value="Sig_transdc_His_kin-like_C"/>
</dbReference>
<keyword evidence="10" id="KW-0472">Membrane</keyword>
<feature type="transmembrane region" description="Helical" evidence="10">
    <location>
        <begin position="231"/>
        <end position="251"/>
    </location>
</feature>
<protein>
    <recommendedName>
        <fullName evidence="3">histidine kinase</fullName>
        <ecNumber evidence="3">2.7.13.3</ecNumber>
    </recommendedName>
</protein>
<dbReference type="SMART" id="SM00388">
    <property type="entry name" value="HisKA"/>
    <property type="match status" value="1"/>
</dbReference>
<dbReference type="Gene3D" id="3.30.565.10">
    <property type="entry name" value="Histidine kinase-like ATPase, C-terminal domain"/>
    <property type="match status" value="1"/>
</dbReference>
<accession>A0ABP7RLE8</accession>
<dbReference type="PROSITE" id="PS50109">
    <property type="entry name" value="HIS_KIN"/>
    <property type="match status" value="1"/>
</dbReference>
<sequence length="1270" mass="141482">MPPFGGIFVDSPFPFSAPVTPSAQYQLPLKSPRLSPLLLLFGAVVCFVGAYLSSHYGQAADTLLRTDVARLQALMREAETTAERDADEVADRLQQGQVSFGSLVGRTTYPCFIFRGEQLWYWSDHTMRPEPENVGQNFREKFVDMKFGRFLALRRVAGPYVILTYVPLERHYSISNRYLKEGEENALFQGLNVRLVAGIAGGRALPRIYSDEGRYLFSVESLQANPITGKYLPLALLLLGLGLYLVSWLLLARRFRDRSDAVASATAIVAPLAVFRAALLYFGLPFSFIEVPLFDPRVYAASWLSPSLGDLLINAFLLLLIAYYSLLLFRRYGLVRWGRHIHGLPARALFGAIVVSFFLGLLELLFQFYSNSFNNSQLILDVTQSIQISGFKLLLCLAIVLHTGGYLVGFYMLSQLFITVVRPGTRQLGVLVLGAGTVVFLPLGLALDQVDLVLLGLTLLFFFVVRLTGLKQLAAVVPYQVYLFIFLMLGVSSAVGALALYEHFDHQLVLSKQKIAGNLLVDNDLQGEYLLAERTRELAADPLIRSRLASPFASQDIVRQKIIKYYLRDYFDKYEIVVSLFDPSGKPIEGGGTAPSLYQRRRQLLRDAVLTDQANLYLVRGSNSFSTRRYVAFVRVPTSRRRANTVLLELSLKKLTAYSVVPELLVDQKFFQPNLGPDLSYAGYENSRLVYNEGDFDYGNNLSATQLLDARLYTSGLSVEGFHHLAVRGAQSRMVVVTTATYSFSNWLANFSFLFLLHTFFWLLCIGIYMLARGRYVEAFQTNFSTKIQLFLNFGILVPLVVVSVATASQVTSSYKRDLLRTYERRGKAVQENLLRHDALLADSASKAPLIALAENVAGLTETDLNLYDARGQLLVSSQPLIFESGLLSPLMNPQAVASLAERGQPRVLLMEQAGSLSFNALYLPLRAVAGPGRTGVVGYVGIPFFDSEKELDNKLIELISTILNIFTVMFILFLILTFIASRLLTNPLKVITEKLRHTTLTGQNEMLAYESSDEIGLLVREYNAMLLKLEDSKQELANQEKEAAWREMARQVAHEIKNPLTPMKLSLQFLQKAIAEQRPNVDELIGKISQTLITQVDVLNDIATSFSNFTNLPAMRPERLAVAAILRRCVALHQGGTHGGVIDLHDSTGLQDDRYIVFADENLLVRTFNNLLINALQSVPATRKPLIMAALTPAGADRVRICIQDNGAGIPRDVQDKIFVPNFTTKESGSGIGLAVARRGIESAGGHIWFETREDVGTRFFIELPLAPE</sequence>
<proteinExistence type="predicted"/>
<feature type="transmembrane region" description="Helical" evidence="10">
    <location>
        <begin position="425"/>
        <end position="446"/>
    </location>
</feature>
<dbReference type="InterPro" id="IPR003594">
    <property type="entry name" value="HATPase_dom"/>
</dbReference>
<dbReference type="InterPro" id="IPR036097">
    <property type="entry name" value="HisK_dim/P_sf"/>
</dbReference>
<evidence type="ECO:0000256" key="7">
    <source>
        <dbReference type="ARBA" id="ARBA00022741"/>
    </source>
</evidence>
<feature type="transmembrane region" description="Helical" evidence="10">
    <location>
        <begin position="959"/>
        <end position="980"/>
    </location>
</feature>